<keyword evidence="1" id="KW-0812">Transmembrane</keyword>
<feature type="non-terminal residue" evidence="2">
    <location>
        <position position="1"/>
    </location>
</feature>
<evidence type="ECO:0000256" key="1">
    <source>
        <dbReference type="SAM" id="Phobius"/>
    </source>
</evidence>
<keyword evidence="1" id="KW-1133">Transmembrane helix</keyword>
<sequence>PEEPVEPSAGIPSWVWIIVGVAVIGLAGYVFWWRRRIYY</sequence>
<gene>
    <name evidence="2" type="ORF">LCGC14_2365690</name>
</gene>
<proteinExistence type="predicted"/>
<protein>
    <submittedName>
        <fullName evidence="2">Uncharacterized protein</fullName>
    </submittedName>
</protein>
<feature type="transmembrane region" description="Helical" evidence="1">
    <location>
        <begin position="14"/>
        <end position="33"/>
    </location>
</feature>
<dbReference type="EMBL" id="LAZR01034762">
    <property type="protein sequence ID" value="KKL44434.1"/>
    <property type="molecule type" value="Genomic_DNA"/>
</dbReference>
<organism evidence="2">
    <name type="scientific">marine sediment metagenome</name>
    <dbReference type="NCBI Taxonomy" id="412755"/>
    <lineage>
        <taxon>unclassified sequences</taxon>
        <taxon>metagenomes</taxon>
        <taxon>ecological metagenomes</taxon>
    </lineage>
</organism>
<evidence type="ECO:0000313" key="2">
    <source>
        <dbReference type="EMBL" id="KKL44434.1"/>
    </source>
</evidence>
<comment type="caution">
    <text evidence="2">The sequence shown here is derived from an EMBL/GenBank/DDBJ whole genome shotgun (WGS) entry which is preliminary data.</text>
</comment>
<accession>A0A0F9C5H9</accession>
<name>A0A0F9C5H9_9ZZZZ</name>
<keyword evidence="1" id="KW-0472">Membrane</keyword>
<dbReference type="NCBIfam" id="TIGR01167">
    <property type="entry name" value="LPXTG_anchor"/>
    <property type="match status" value="1"/>
</dbReference>
<dbReference type="AlphaFoldDB" id="A0A0F9C5H9"/>
<reference evidence="2" key="1">
    <citation type="journal article" date="2015" name="Nature">
        <title>Complex archaea that bridge the gap between prokaryotes and eukaryotes.</title>
        <authorList>
            <person name="Spang A."/>
            <person name="Saw J.H."/>
            <person name="Jorgensen S.L."/>
            <person name="Zaremba-Niedzwiedzka K."/>
            <person name="Martijn J."/>
            <person name="Lind A.E."/>
            <person name="van Eijk R."/>
            <person name="Schleper C."/>
            <person name="Guy L."/>
            <person name="Ettema T.J."/>
        </authorList>
    </citation>
    <scope>NUCLEOTIDE SEQUENCE</scope>
</reference>